<dbReference type="EMBL" id="LC494356">
    <property type="protein sequence ID" value="BBM63158.1"/>
    <property type="molecule type" value="Genomic_DNA"/>
</dbReference>
<protein>
    <submittedName>
        <fullName evidence="2">Predicted glycosyltransferase</fullName>
    </submittedName>
</protein>
<sequence>MIYPVISFFLIFLGLIPISLFGVSGIYLSFPLLLIWTIVSLCKNKCIYIKKRNALITCSFIILILFVSFVPLLHAENYYDLIKMTSYGLFIYSSCSLLIYCHNVTFGEKSNLIILRNIYIVGTLNALVAVLVLIVPSIRSIIYSVIDTSPLNEVHLDIGMRSSGLFYFGGSIMSAFHCLIIYIGMLYASNFKRKISVYDYTCILINILGVFVSGRFGFLFLIVMFIFLMLINQKKSLVRKKIIINISLLAIAVILLLLIEYYEHLKRLLDWGLEIFINYFKSGKLESHSTDILKTMYHLPNNILFGNGVFSQIELSTDSGFILLIWYFGIIALIFYFFVFFVHFVVASSSTNVYMRNIFFVALSITLIGNFKDIYLFASNGITQIYIIALIICSSNYGEYKKNDGAKRYKS</sequence>
<feature type="transmembrane region" description="Helical" evidence="1">
    <location>
        <begin position="218"/>
        <end position="233"/>
    </location>
</feature>
<keyword evidence="1" id="KW-0812">Transmembrane</keyword>
<feature type="transmembrane region" description="Helical" evidence="1">
    <location>
        <begin position="6"/>
        <end position="34"/>
    </location>
</feature>
<feature type="transmembrane region" description="Helical" evidence="1">
    <location>
        <begin position="377"/>
        <end position="398"/>
    </location>
</feature>
<proteinExistence type="predicted"/>
<keyword evidence="1" id="KW-0472">Membrane</keyword>
<feature type="transmembrane region" description="Helical" evidence="1">
    <location>
        <begin position="324"/>
        <end position="346"/>
    </location>
</feature>
<evidence type="ECO:0000256" key="1">
    <source>
        <dbReference type="SAM" id="Phobius"/>
    </source>
</evidence>
<feature type="transmembrane region" description="Helical" evidence="1">
    <location>
        <begin position="54"/>
        <end position="75"/>
    </location>
</feature>
<feature type="transmembrane region" description="Helical" evidence="1">
    <location>
        <begin position="353"/>
        <end position="371"/>
    </location>
</feature>
<feature type="transmembrane region" description="Helical" evidence="1">
    <location>
        <begin position="195"/>
        <end position="212"/>
    </location>
</feature>
<name>A0A5A4U9L5_ESCAL</name>
<feature type="transmembrane region" description="Helical" evidence="1">
    <location>
        <begin position="118"/>
        <end position="146"/>
    </location>
</feature>
<accession>A0A5A4U9L5</accession>
<dbReference type="AlphaFoldDB" id="A0A5A4U9L5"/>
<feature type="transmembrane region" description="Helical" evidence="1">
    <location>
        <begin position="87"/>
        <end position="106"/>
    </location>
</feature>
<evidence type="ECO:0000313" key="2">
    <source>
        <dbReference type="EMBL" id="BBM63158.1"/>
    </source>
</evidence>
<dbReference type="GO" id="GO:0016740">
    <property type="term" value="F:transferase activity"/>
    <property type="evidence" value="ECO:0007669"/>
    <property type="project" value="UniProtKB-KW"/>
</dbReference>
<organism evidence="2">
    <name type="scientific">Escherichia albertii</name>
    <dbReference type="NCBI Taxonomy" id="208962"/>
    <lineage>
        <taxon>Bacteria</taxon>
        <taxon>Pseudomonadati</taxon>
        <taxon>Pseudomonadota</taxon>
        <taxon>Gammaproteobacteria</taxon>
        <taxon>Enterobacterales</taxon>
        <taxon>Enterobacteriaceae</taxon>
        <taxon>Escherichia</taxon>
    </lineage>
</organism>
<reference evidence="2" key="1">
    <citation type="submission" date="2019-07" db="EMBL/GenBank/DDBJ databases">
        <title>Overview of O-antigen diversity of Escherichia albertii, an emerging enteropathogen; genetic structure, serology, and development of O-genotyping method.</title>
        <authorList>
            <person name="Ooka T."/>
            <person name="Seto K."/>
            <person name="Ogura Y."/>
            <person name="Iguchi A."/>
            <person name="Imura N."/>
            <person name="Honda M."/>
            <person name="Etoh Y."/>
            <person name="Ikeda T."/>
            <person name="Sugitani W."/>
            <person name="Konno T."/>
            <person name="Kawano K."/>
            <person name="Kudo Y."/>
            <person name="Murakami K."/>
            <person name="Hayashi T."/>
            <person name="Nishi J."/>
        </authorList>
    </citation>
    <scope>NUCLEOTIDE SEQUENCE</scope>
    <source>
        <strain evidence="2">B156</strain>
    </source>
</reference>
<keyword evidence="1" id="KW-1133">Transmembrane helix</keyword>
<gene>
    <name evidence="2" type="primary">wzy</name>
</gene>
<feature type="transmembrane region" description="Helical" evidence="1">
    <location>
        <begin position="166"/>
        <end position="188"/>
    </location>
</feature>
<keyword evidence="2" id="KW-0808">Transferase</keyword>
<feature type="transmembrane region" description="Helical" evidence="1">
    <location>
        <begin position="242"/>
        <end position="262"/>
    </location>
</feature>